<keyword evidence="3" id="KW-1185">Reference proteome</keyword>
<reference evidence="2 3" key="3">
    <citation type="journal article" date="2010" name="BMC Genomics">
        <title>Transcriptome sequencing and comparative analysis of cucumber flowers with different sex types.</title>
        <authorList>
            <person name="Guo S."/>
            <person name="Zheng Y."/>
            <person name="Joung J.G."/>
            <person name="Liu S."/>
            <person name="Zhang Z."/>
            <person name="Crasta O.R."/>
            <person name="Sobral B.W."/>
            <person name="Xu Y."/>
            <person name="Huang S."/>
            <person name="Fei Z."/>
        </authorList>
    </citation>
    <scope>NUCLEOTIDE SEQUENCE [LARGE SCALE GENOMIC DNA]</scope>
    <source>
        <strain evidence="3">cv. 9930</strain>
    </source>
</reference>
<dbReference type="AlphaFoldDB" id="A0A0A0KEL7"/>
<organism evidence="2 3">
    <name type="scientific">Cucumis sativus</name>
    <name type="common">Cucumber</name>
    <dbReference type="NCBI Taxonomy" id="3659"/>
    <lineage>
        <taxon>Eukaryota</taxon>
        <taxon>Viridiplantae</taxon>
        <taxon>Streptophyta</taxon>
        <taxon>Embryophyta</taxon>
        <taxon>Tracheophyta</taxon>
        <taxon>Spermatophyta</taxon>
        <taxon>Magnoliopsida</taxon>
        <taxon>eudicotyledons</taxon>
        <taxon>Gunneridae</taxon>
        <taxon>Pentapetalae</taxon>
        <taxon>rosids</taxon>
        <taxon>fabids</taxon>
        <taxon>Cucurbitales</taxon>
        <taxon>Cucurbitaceae</taxon>
        <taxon>Benincaseae</taxon>
        <taxon>Cucumis</taxon>
    </lineage>
</organism>
<proteinExistence type="predicted"/>
<evidence type="ECO:0000256" key="1">
    <source>
        <dbReference type="SAM" id="MobiDB-lite"/>
    </source>
</evidence>
<feature type="compositionally biased region" description="Basic and acidic residues" evidence="1">
    <location>
        <begin position="1"/>
        <end position="11"/>
    </location>
</feature>
<evidence type="ECO:0000313" key="2">
    <source>
        <dbReference type="EMBL" id="KGN46216.1"/>
    </source>
</evidence>
<reference evidence="2 3" key="1">
    <citation type="journal article" date="2009" name="Nat. Genet.">
        <title>The genome of the cucumber, Cucumis sativus L.</title>
        <authorList>
            <person name="Huang S."/>
            <person name="Li R."/>
            <person name="Zhang Z."/>
            <person name="Li L."/>
            <person name="Gu X."/>
            <person name="Fan W."/>
            <person name="Lucas W.J."/>
            <person name="Wang X."/>
            <person name="Xie B."/>
            <person name="Ni P."/>
            <person name="Ren Y."/>
            <person name="Zhu H."/>
            <person name="Li J."/>
            <person name="Lin K."/>
            <person name="Jin W."/>
            <person name="Fei Z."/>
            <person name="Li G."/>
            <person name="Staub J."/>
            <person name="Kilian A."/>
            <person name="van der Vossen E.A."/>
            <person name="Wu Y."/>
            <person name="Guo J."/>
            <person name="He J."/>
            <person name="Jia Z."/>
            <person name="Ren Y."/>
            <person name="Tian G."/>
            <person name="Lu Y."/>
            <person name="Ruan J."/>
            <person name="Qian W."/>
            <person name="Wang M."/>
            <person name="Huang Q."/>
            <person name="Li B."/>
            <person name="Xuan Z."/>
            <person name="Cao J."/>
            <person name="Asan"/>
            <person name="Wu Z."/>
            <person name="Zhang J."/>
            <person name="Cai Q."/>
            <person name="Bai Y."/>
            <person name="Zhao B."/>
            <person name="Han Y."/>
            <person name="Li Y."/>
            <person name="Li X."/>
            <person name="Wang S."/>
            <person name="Shi Q."/>
            <person name="Liu S."/>
            <person name="Cho W.K."/>
            <person name="Kim J.Y."/>
            <person name="Xu Y."/>
            <person name="Heller-Uszynska K."/>
            <person name="Miao H."/>
            <person name="Cheng Z."/>
            <person name="Zhang S."/>
            <person name="Wu J."/>
            <person name="Yang Y."/>
            <person name="Kang H."/>
            <person name="Li M."/>
            <person name="Liang H."/>
            <person name="Ren X."/>
            <person name="Shi Z."/>
            <person name="Wen M."/>
            <person name="Jian M."/>
            <person name="Yang H."/>
            <person name="Zhang G."/>
            <person name="Yang Z."/>
            <person name="Chen R."/>
            <person name="Liu S."/>
            <person name="Li J."/>
            <person name="Ma L."/>
            <person name="Liu H."/>
            <person name="Zhou Y."/>
            <person name="Zhao J."/>
            <person name="Fang X."/>
            <person name="Li G."/>
            <person name="Fang L."/>
            <person name="Li Y."/>
            <person name="Liu D."/>
            <person name="Zheng H."/>
            <person name="Zhang Y."/>
            <person name="Qin N."/>
            <person name="Li Z."/>
            <person name="Yang G."/>
            <person name="Yang S."/>
            <person name="Bolund L."/>
            <person name="Kristiansen K."/>
            <person name="Zheng H."/>
            <person name="Li S."/>
            <person name="Zhang X."/>
            <person name="Yang H."/>
            <person name="Wang J."/>
            <person name="Sun R."/>
            <person name="Zhang B."/>
            <person name="Jiang S."/>
            <person name="Wang J."/>
            <person name="Du Y."/>
            <person name="Li S."/>
        </authorList>
    </citation>
    <scope>NUCLEOTIDE SEQUENCE [LARGE SCALE GENOMIC DNA]</scope>
    <source>
        <strain evidence="3">cv. 9930</strain>
    </source>
</reference>
<gene>
    <name evidence="2" type="ORF">Csa_6G075170</name>
</gene>
<feature type="region of interest" description="Disordered" evidence="1">
    <location>
        <begin position="1"/>
        <end position="29"/>
    </location>
</feature>
<reference evidence="2 3" key="4">
    <citation type="journal article" date="2011" name="BMC Genomics">
        <title>RNA-Seq improves annotation of protein-coding genes in the cucumber genome.</title>
        <authorList>
            <person name="Li Z."/>
            <person name="Zhang Z."/>
            <person name="Yan P."/>
            <person name="Huang S."/>
            <person name="Fei Z."/>
            <person name="Lin K."/>
        </authorList>
    </citation>
    <scope>NUCLEOTIDE SEQUENCE [LARGE SCALE GENOMIC DNA]</scope>
    <source>
        <strain evidence="3">cv. 9930</strain>
    </source>
</reference>
<dbReference type="Proteomes" id="UP000029981">
    <property type="component" value="Chromosome 6"/>
</dbReference>
<evidence type="ECO:0000313" key="3">
    <source>
        <dbReference type="Proteomes" id="UP000029981"/>
    </source>
</evidence>
<sequence length="57" mass="6334">MGLEDMVERSDPAIGLDPPQHKSDGHGKLGRVHHMRVTPTFPTNEILSGLRKKPIHV</sequence>
<dbReference type="EMBL" id="CM002927">
    <property type="protein sequence ID" value="KGN46216.1"/>
    <property type="molecule type" value="Genomic_DNA"/>
</dbReference>
<name>A0A0A0KEL7_CUCSA</name>
<dbReference type="Gramene" id="KGN46216">
    <property type="protein sequence ID" value="KGN46216"/>
    <property type="gene ID" value="Csa_6G075170"/>
</dbReference>
<protein>
    <submittedName>
        <fullName evidence="2">Uncharacterized protein</fullName>
    </submittedName>
</protein>
<reference evidence="2 3" key="2">
    <citation type="journal article" date="2009" name="PLoS ONE">
        <title>An integrated genetic and cytogenetic map of the cucumber genome.</title>
        <authorList>
            <person name="Ren Y."/>
            <person name="Zhang Z."/>
            <person name="Liu J."/>
            <person name="Staub J.E."/>
            <person name="Han Y."/>
            <person name="Cheng Z."/>
            <person name="Li X."/>
            <person name="Lu J."/>
            <person name="Miao H."/>
            <person name="Kang H."/>
            <person name="Xie B."/>
            <person name="Gu X."/>
            <person name="Wang X."/>
            <person name="Du Y."/>
            <person name="Jin W."/>
            <person name="Huang S."/>
        </authorList>
    </citation>
    <scope>NUCLEOTIDE SEQUENCE [LARGE SCALE GENOMIC DNA]</scope>
    <source>
        <strain evidence="3">cv. 9930</strain>
    </source>
</reference>
<accession>A0A0A0KEL7</accession>